<organism evidence="1 2">
    <name type="scientific">Leersia perrieri</name>
    <dbReference type="NCBI Taxonomy" id="77586"/>
    <lineage>
        <taxon>Eukaryota</taxon>
        <taxon>Viridiplantae</taxon>
        <taxon>Streptophyta</taxon>
        <taxon>Embryophyta</taxon>
        <taxon>Tracheophyta</taxon>
        <taxon>Spermatophyta</taxon>
        <taxon>Magnoliopsida</taxon>
        <taxon>Liliopsida</taxon>
        <taxon>Poales</taxon>
        <taxon>Poaceae</taxon>
        <taxon>BOP clade</taxon>
        <taxon>Oryzoideae</taxon>
        <taxon>Oryzeae</taxon>
        <taxon>Oryzinae</taxon>
        <taxon>Leersia</taxon>
    </lineage>
</organism>
<reference evidence="2" key="2">
    <citation type="submission" date="2013-12" db="EMBL/GenBank/DDBJ databases">
        <authorList>
            <person name="Yu Y."/>
            <person name="Lee S."/>
            <person name="de Baynast K."/>
            <person name="Wissotski M."/>
            <person name="Liu L."/>
            <person name="Talag J."/>
            <person name="Goicoechea J."/>
            <person name="Angelova A."/>
            <person name="Jetty R."/>
            <person name="Kudrna D."/>
            <person name="Golser W."/>
            <person name="Rivera L."/>
            <person name="Zhang J."/>
            <person name="Wing R."/>
        </authorList>
    </citation>
    <scope>NUCLEOTIDE SEQUENCE</scope>
</reference>
<sequence length="188" mass="20853">MWYRSSPSLAFTDGGEAVRTDLLAVAVETEEKTPSAELRGRDMGLRLRRLGDPHGCGLAERHRVRRTQMFSINLTLQSTAARRRRALSSRVDKMKSMGQKDVEGFQMNSFPRDLIYQFFLSNFFPRPSPTAGGYVGCLQRLSYVALHRCQIARDAAATAAAATTTKVGGDEKDAAIGTVAYAHEHEDR</sequence>
<proteinExistence type="predicted"/>
<dbReference type="EnsemblPlants" id="LPERR02G11390.5">
    <property type="protein sequence ID" value="LPERR02G11390.5"/>
    <property type="gene ID" value="LPERR02G11390"/>
</dbReference>
<accession>A0A0D9VF78</accession>
<name>A0A0D9VF78_9ORYZ</name>
<dbReference type="AlphaFoldDB" id="A0A0D9VF78"/>
<dbReference type="HOGENOM" id="CLU_1534735_0_0_1"/>
<dbReference type="Gramene" id="LPERR02G11390.5">
    <property type="protein sequence ID" value="LPERR02G11390.5"/>
    <property type="gene ID" value="LPERR02G11390"/>
</dbReference>
<reference evidence="1 2" key="1">
    <citation type="submission" date="2012-08" db="EMBL/GenBank/DDBJ databases">
        <title>Oryza genome evolution.</title>
        <authorList>
            <person name="Wing R.A."/>
        </authorList>
    </citation>
    <scope>NUCLEOTIDE SEQUENCE</scope>
</reference>
<keyword evidence="2" id="KW-1185">Reference proteome</keyword>
<evidence type="ECO:0000313" key="1">
    <source>
        <dbReference type="EnsemblPlants" id="LPERR02G11390.5"/>
    </source>
</evidence>
<dbReference type="Proteomes" id="UP000032180">
    <property type="component" value="Chromosome 2"/>
</dbReference>
<protein>
    <submittedName>
        <fullName evidence="1">Uncharacterized protein</fullName>
    </submittedName>
</protein>
<evidence type="ECO:0000313" key="2">
    <source>
        <dbReference type="Proteomes" id="UP000032180"/>
    </source>
</evidence>
<reference evidence="1" key="3">
    <citation type="submission" date="2015-04" db="UniProtKB">
        <authorList>
            <consortium name="EnsemblPlants"/>
        </authorList>
    </citation>
    <scope>IDENTIFICATION</scope>
</reference>